<evidence type="ECO:0000256" key="1">
    <source>
        <dbReference type="ARBA" id="ARBA00008791"/>
    </source>
</evidence>
<dbReference type="EMBL" id="AP022601">
    <property type="protein sequence ID" value="BBY90468.1"/>
    <property type="molecule type" value="Genomic_DNA"/>
</dbReference>
<dbReference type="InterPro" id="IPR006015">
    <property type="entry name" value="Universal_stress_UspA"/>
</dbReference>
<proteinExistence type="inferred from homology"/>
<dbReference type="InterPro" id="IPR006016">
    <property type="entry name" value="UspA"/>
</dbReference>
<name>A0A9W4B5Q9_9MYCO</name>
<dbReference type="InterPro" id="IPR014729">
    <property type="entry name" value="Rossmann-like_a/b/a_fold"/>
</dbReference>
<sequence>MADSGIVVGTDGSPTADAAIRWAAEDAAIRNAHLTIVHAMPPVVGTSLATPVPPGVLEWERESGRQLLDDATATAKAAAGERLSVSTEVLVSGAVPALVELSREAQLVVVGSRGKGMLTRTVLGSVSMGLVHHARSPVAVIRGTERPAGDQPILLGFDGSRATDSATALAFDEASRRGVGLVALHAWWGSGAFEFSLDWDDLRADVEDSMAKQLAGWQERYPNVPVRQIVVRDQPARRLVDNSSSAQLIVVGSHRAGGFASTLLGSVSTAVVQAAQIPVIVARS</sequence>
<reference evidence="3 4" key="1">
    <citation type="journal article" date="2019" name="Emerg. Microbes Infect.">
        <title>Comprehensive subspecies identification of 175 nontuberculous mycobacteria species based on 7547 genomic profiles.</title>
        <authorList>
            <person name="Matsumoto Y."/>
            <person name="Kinjo T."/>
            <person name="Motooka D."/>
            <person name="Nabeya D."/>
            <person name="Jung N."/>
            <person name="Uechi K."/>
            <person name="Horii T."/>
            <person name="Iida T."/>
            <person name="Fujita J."/>
            <person name="Nakamura S."/>
        </authorList>
    </citation>
    <scope>NUCLEOTIDE SEQUENCE [LARGE SCALE GENOMIC DNA]</scope>
    <source>
        <strain evidence="3 4">JCM 6399</strain>
    </source>
</reference>
<comment type="similarity">
    <text evidence="1">Belongs to the universal stress protein A family.</text>
</comment>
<dbReference type="Gene3D" id="3.40.50.620">
    <property type="entry name" value="HUPs"/>
    <property type="match status" value="2"/>
</dbReference>
<dbReference type="PRINTS" id="PR01438">
    <property type="entry name" value="UNVRSLSTRESS"/>
</dbReference>
<dbReference type="RefSeq" id="WP_317149154.1">
    <property type="nucleotide sequence ID" value="NZ_AP022601.1"/>
</dbReference>
<evidence type="ECO:0000259" key="2">
    <source>
        <dbReference type="Pfam" id="PF00582"/>
    </source>
</evidence>
<dbReference type="AlphaFoldDB" id="A0A9W4B5Q9"/>
<protein>
    <submittedName>
        <fullName evidence="3">Universal stress protein</fullName>
    </submittedName>
</protein>
<dbReference type="KEGG" id="mgau:MGALJ_01370"/>
<feature type="domain" description="UspA" evidence="2">
    <location>
        <begin position="152"/>
        <end position="283"/>
    </location>
</feature>
<evidence type="ECO:0000313" key="3">
    <source>
        <dbReference type="EMBL" id="BBY90468.1"/>
    </source>
</evidence>
<dbReference type="PANTHER" id="PTHR46268:SF6">
    <property type="entry name" value="UNIVERSAL STRESS PROTEIN UP12"/>
    <property type="match status" value="1"/>
</dbReference>
<evidence type="ECO:0000313" key="4">
    <source>
        <dbReference type="Proteomes" id="UP000465785"/>
    </source>
</evidence>
<dbReference type="Proteomes" id="UP000465785">
    <property type="component" value="Chromosome"/>
</dbReference>
<organism evidence="3 4">
    <name type="scientific">Mycobacterium gallinarum</name>
    <dbReference type="NCBI Taxonomy" id="39689"/>
    <lineage>
        <taxon>Bacteria</taxon>
        <taxon>Bacillati</taxon>
        <taxon>Actinomycetota</taxon>
        <taxon>Actinomycetes</taxon>
        <taxon>Mycobacteriales</taxon>
        <taxon>Mycobacteriaceae</taxon>
        <taxon>Mycobacterium</taxon>
    </lineage>
</organism>
<feature type="domain" description="UspA" evidence="2">
    <location>
        <begin position="6"/>
        <end position="142"/>
    </location>
</feature>
<dbReference type="SUPFAM" id="SSF52402">
    <property type="entry name" value="Adenine nucleotide alpha hydrolases-like"/>
    <property type="match status" value="2"/>
</dbReference>
<accession>A0A9W4B5Q9</accession>
<keyword evidence="4" id="KW-1185">Reference proteome</keyword>
<gene>
    <name evidence="3" type="ORF">MGALJ_01370</name>
</gene>
<dbReference type="Pfam" id="PF00582">
    <property type="entry name" value="Usp"/>
    <property type="match status" value="2"/>
</dbReference>
<dbReference type="PANTHER" id="PTHR46268">
    <property type="entry name" value="STRESS RESPONSE PROTEIN NHAX"/>
    <property type="match status" value="1"/>
</dbReference>